<organism evidence="2 3">
    <name type="scientific">Megasphaera hexanoica</name>
    <dbReference type="NCBI Taxonomy" id="1675036"/>
    <lineage>
        <taxon>Bacteria</taxon>
        <taxon>Bacillati</taxon>
        <taxon>Bacillota</taxon>
        <taxon>Negativicutes</taxon>
        <taxon>Veillonellales</taxon>
        <taxon>Veillonellaceae</taxon>
        <taxon>Megasphaera</taxon>
    </lineage>
</organism>
<feature type="compositionally biased region" description="Low complexity" evidence="1">
    <location>
        <begin position="10"/>
        <end position="26"/>
    </location>
</feature>
<protein>
    <submittedName>
        <fullName evidence="2">Uncharacterized protein</fullName>
    </submittedName>
</protein>
<dbReference type="AlphaFoldDB" id="A0A848BTP4"/>
<proteinExistence type="predicted"/>
<dbReference type="RefSeq" id="WP_170087495.1">
    <property type="nucleotide sequence ID" value="NZ_JABAFG010000008.1"/>
</dbReference>
<evidence type="ECO:0000256" key="1">
    <source>
        <dbReference type="SAM" id="MobiDB-lite"/>
    </source>
</evidence>
<dbReference type="Proteomes" id="UP000591071">
    <property type="component" value="Unassembled WGS sequence"/>
</dbReference>
<evidence type="ECO:0000313" key="3">
    <source>
        <dbReference type="Proteomes" id="UP000591071"/>
    </source>
</evidence>
<feature type="region of interest" description="Disordered" evidence="1">
    <location>
        <begin position="1"/>
        <end position="26"/>
    </location>
</feature>
<accession>A0A848BTP4</accession>
<gene>
    <name evidence="2" type="ORF">HF872_06010</name>
</gene>
<evidence type="ECO:0000313" key="2">
    <source>
        <dbReference type="EMBL" id="NME28178.1"/>
    </source>
</evidence>
<reference evidence="2 3" key="1">
    <citation type="submission" date="2020-04" db="EMBL/GenBank/DDBJ databases">
        <authorList>
            <person name="Hitch T.C.A."/>
            <person name="Wylensek D."/>
            <person name="Clavel T."/>
        </authorList>
    </citation>
    <scope>NUCLEOTIDE SEQUENCE [LARGE SCALE GENOMIC DNA]</scope>
    <source>
        <strain evidence="2 3">Oil-RF-744-FAT-WT-6-1</strain>
    </source>
</reference>
<comment type="caution">
    <text evidence="2">The sequence shown here is derived from an EMBL/GenBank/DDBJ whole genome shotgun (WGS) entry which is preliminary data.</text>
</comment>
<dbReference type="EMBL" id="JABAFG010000008">
    <property type="protein sequence ID" value="NME28178.1"/>
    <property type="molecule type" value="Genomic_DNA"/>
</dbReference>
<name>A0A848BTP4_9FIRM</name>
<sequence>MSNDFTLSKPTISQPTTSITPSISQQGQKNTLIQHADNVIINATQKTIPTIVPNQTLTPNTDYYNLIVDGMIDIENPEICFSIEPSRALTEYIDDDVKKMFALLSDDAIQSLQTFPTIFAHENEGYGLAAPDQQAGFGYILKIKVRHEGIIIKPSILWKFSQQILNENLLNFDIYGHKGFCELNRTHWTVKKVNLISEFRELGFPI</sequence>